<comment type="caution">
    <text evidence="9">The sequence shown here is derived from an EMBL/GenBank/DDBJ whole genome shotgun (WGS) entry which is preliminary data.</text>
</comment>
<evidence type="ECO:0000313" key="10">
    <source>
        <dbReference type="Proteomes" id="UP001144204"/>
    </source>
</evidence>
<evidence type="ECO:0000256" key="7">
    <source>
        <dbReference type="HAMAP-Rule" id="MF_00201"/>
    </source>
</evidence>
<evidence type="ECO:0000313" key="9">
    <source>
        <dbReference type="EMBL" id="GLB46908.1"/>
    </source>
</evidence>
<comment type="similarity">
    <text evidence="1 7">Belongs to the RecO family.</text>
</comment>
<reference evidence="9" key="2">
    <citation type="journal article" date="2023" name="PLoS ONE">
        <title>Philodulcilactobacillus myokoensis gen. nov., sp. nov., a fructophilic, acidophilic, and agar-phobic lactic acid bacterium isolated from fermented vegetable extracts.</title>
        <authorList>
            <person name="Kouya T."/>
            <person name="Ishiyama Y."/>
            <person name="Ohashi S."/>
            <person name="Kumakubo R."/>
            <person name="Yamazaki T."/>
            <person name="Otaki T."/>
        </authorList>
    </citation>
    <scope>NUCLEOTIDE SEQUENCE</scope>
    <source>
        <strain evidence="9">WR16-4</strain>
    </source>
</reference>
<feature type="domain" description="DNA replication/recombination mediator RecO N-terminal" evidence="8">
    <location>
        <begin position="7"/>
        <end position="77"/>
    </location>
</feature>
<dbReference type="InterPro" id="IPR003717">
    <property type="entry name" value="RecO"/>
</dbReference>
<sequence length="253" mass="29547">MSNHIYTNFHGILLYRKPYKEHDLLIKFLTAEAGKKMFFVRGAMKPRFKMTADILPFTYGEYSGNLSPNGLSYIISALDISHYNNISQNIDLNAYATYIMGLIDAAFPDSTPIFRWFNQLFYGLRLIDHGIDPAIITNIFEIQLLPVFGVAPQLKHCVICGRSDLPMDFSEIYGGLLCENHFSMDPRRMHFDKRTIYYLRKFSVINLKQIRSIKVHHQVKQNLRMLLDDIYKNEVGLNLKSKHFLDQMNRFHI</sequence>
<organism evidence="9 10">
    <name type="scientific">Philodulcilactobacillus myokoensis</name>
    <dbReference type="NCBI Taxonomy" id="2929573"/>
    <lineage>
        <taxon>Bacteria</taxon>
        <taxon>Bacillati</taxon>
        <taxon>Bacillota</taxon>
        <taxon>Bacilli</taxon>
        <taxon>Lactobacillales</taxon>
        <taxon>Lactobacillaceae</taxon>
        <taxon>Philodulcilactobacillus</taxon>
    </lineage>
</organism>
<dbReference type="InterPro" id="IPR042242">
    <property type="entry name" value="RecO_C"/>
</dbReference>
<dbReference type="Gene3D" id="2.40.50.140">
    <property type="entry name" value="Nucleic acid-binding proteins"/>
    <property type="match status" value="1"/>
</dbReference>
<dbReference type="AlphaFoldDB" id="A0A9W6B1G3"/>
<proteinExistence type="inferred from homology"/>
<dbReference type="PANTHER" id="PTHR33991">
    <property type="entry name" value="DNA REPAIR PROTEIN RECO"/>
    <property type="match status" value="1"/>
</dbReference>
<keyword evidence="4 7" id="KW-0233">DNA recombination</keyword>
<evidence type="ECO:0000256" key="3">
    <source>
        <dbReference type="ARBA" id="ARBA00022763"/>
    </source>
</evidence>
<dbReference type="InterPro" id="IPR037278">
    <property type="entry name" value="ARFGAP/RecO"/>
</dbReference>
<name>A0A9W6B1G3_9LACO</name>
<dbReference type="Pfam" id="PF11967">
    <property type="entry name" value="RecO_N"/>
    <property type="match status" value="1"/>
</dbReference>
<dbReference type="GO" id="GO:0006310">
    <property type="term" value="P:DNA recombination"/>
    <property type="evidence" value="ECO:0007669"/>
    <property type="project" value="UniProtKB-UniRule"/>
</dbReference>
<reference evidence="9" key="1">
    <citation type="submission" date="2022-07" db="EMBL/GenBank/DDBJ databases">
        <authorList>
            <person name="Kouya T."/>
            <person name="Ishiyama Y."/>
        </authorList>
    </citation>
    <scope>NUCLEOTIDE SEQUENCE</scope>
    <source>
        <strain evidence="9">WR16-4</strain>
    </source>
</reference>
<dbReference type="EMBL" id="BRPL01000002">
    <property type="protein sequence ID" value="GLB46908.1"/>
    <property type="molecule type" value="Genomic_DNA"/>
</dbReference>
<dbReference type="HAMAP" id="MF_00201">
    <property type="entry name" value="RecO"/>
    <property type="match status" value="1"/>
</dbReference>
<dbReference type="Pfam" id="PF02565">
    <property type="entry name" value="RecO_C"/>
    <property type="match status" value="1"/>
</dbReference>
<gene>
    <name evidence="7 9" type="primary">recO</name>
    <name evidence="9" type="ORF">WR164_08870</name>
</gene>
<dbReference type="Gene3D" id="1.20.1440.120">
    <property type="entry name" value="Recombination protein O, C-terminal domain"/>
    <property type="match status" value="1"/>
</dbReference>
<dbReference type="SUPFAM" id="SSF57863">
    <property type="entry name" value="ArfGap/RecO-like zinc finger"/>
    <property type="match status" value="1"/>
</dbReference>
<dbReference type="InterPro" id="IPR012340">
    <property type="entry name" value="NA-bd_OB-fold"/>
</dbReference>
<dbReference type="RefSeq" id="WP_286136369.1">
    <property type="nucleotide sequence ID" value="NZ_BRPL01000002.1"/>
</dbReference>
<evidence type="ECO:0000259" key="8">
    <source>
        <dbReference type="Pfam" id="PF11967"/>
    </source>
</evidence>
<dbReference type="GO" id="GO:0006302">
    <property type="term" value="P:double-strand break repair"/>
    <property type="evidence" value="ECO:0007669"/>
    <property type="project" value="TreeGrafter"/>
</dbReference>
<protein>
    <recommendedName>
        <fullName evidence="2 7">DNA repair protein RecO</fullName>
    </recommendedName>
    <alternativeName>
        <fullName evidence="6 7">Recombination protein O</fullName>
    </alternativeName>
</protein>
<accession>A0A9W6B1G3</accession>
<dbReference type="SUPFAM" id="SSF50249">
    <property type="entry name" value="Nucleic acid-binding proteins"/>
    <property type="match status" value="1"/>
</dbReference>
<evidence type="ECO:0000256" key="1">
    <source>
        <dbReference type="ARBA" id="ARBA00007452"/>
    </source>
</evidence>
<evidence type="ECO:0000256" key="5">
    <source>
        <dbReference type="ARBA" id="ARBA00023204"/>
    </source>
</evidence>
<dbReference type="PANTHER" id="PTHR33991:SF1">
    <property type="entry name" value="DNA REPAIR PROTEIN RECO"/>
    <property type="match status" value="1"/>
</dbReference>
<dbReference type="Proteomes" id="UP001144204">
    <property type="component" value="Unassembled WGS sequence"/>
</dbReference>
<keyword evidence="3 7" id="KW-0227">DNA damage</keyword>
<dbReference type="GO" id="GO:0043590">
    <property type="term" value="C:bacterial nucleoid"/>
    <property type="evidence" value="ECO:0007669"/>
    <property type="project" value="TreeGrafter"/>
</dbReference>
<dbReference type="NCBIfam" id="TIGR00613">
    <property type="entry name" value="reco"/>
    <property type="match status" value="1"/>
</dbReference>
<dbReference type="InterPro" id="IPR022572">
    <property type="entry name" value="DNA_rep/recomb_RecO_N"/>
</dbReference>
<keyword evidence="10" id="KW-1185">Reference proteome</keyword>
<keyword evidence="5 7" id="KW-0234">DNA repair</keyword>
<evidence type="ECO:0000256" key="2">
    <source>
        <dbReference type="ARBA" id="ARBA00021310"/>
    </source>
</evidence>
<evidence type="ECO:0000256" key="6">
    <source>
        <dbReference type="ARBA" id="ARBA00033409"/>
    </source>
</evidence>
<evidence type="ECO:0000256" key="4">
    <source>
        <dbReference type="ARBA" id="ARBA00023172"/>
    </source>
</evidence>
<comment type="function">
    <text evidence="7">Involved in DNA repair and RecF pathway recombination.</text>
</comment>